<gene>
    <name evidence="3" type="ORF">Sango_0561100</name>
</gene>
<dbReference type="PANTHER" id="PTHR21818:SF0">
    <property type="entry name" value="FANCONI ANEMIA GROUP I PROTEIN"/>
    <property type="match status" value="1"/>
</dbReference>
<dbReference type="Proteomes" id="UP001289374">
    <property type="component" value="Unassembled WGS sequence"/>
</dbReference>
<dbReference type="GO" id="GO:0070182">
    <property type="term" value="F:DNA polymerase binding"/>
    <property type="evidence" value="ECO:0007669"/>
    <property type="project" value="TreeGrafter"/>
</dbReference>
<sequence length="521" mass="58938">MQVLNSKVLPCILHMCFRQLKFFSFTVKDDPIKTLIYGEIKLLGPPILNVILSLKPVAKPGTDLSKKEGKGRKDVEVIKERIHLALLCLKKLIEISLYDAKYVGLIDDLVSASGLEDVSTGVMDAGRDGDCQLAEGIDDQSTRSKELLIKTIIKPLFMEFLEFSFFREAEILCDIVLMIGNKLPEERRNLVGSWVTRICKNLDVAQNMAAELLRVVGSEDTDPLDISETFPVINKLTDAAIVSTILQSVESIVIDMDWITIRLKTYYMATQKGVSFNQMRKVAPELAMEEMLYSRAEAVVKVLSYIVAMNLKDPQAEHLLRLAAKFYKNLGRISKYRIAPKGCKQVLPSLKYQRLVEITCRQLTTPVYNFVAHMQKNQQESNKPRGIVNKIKRENKRIPDLIFQIEDYEKYLIQLSKTTKVNLLRHAKRSTSRDFKILEPREDTLEEQNPTEEADSDNLNATENKSSEESGDEGEETDSGQLPKSGSPMAAEDTEDEGEAALPQVKRAKMKRVVQESSDEE</sequence>
<protein>
    <submittedName>
        <fullName evidence="3">Fanconi anemia group I protein</fullName>
    </submittedName>
</protein>
<feature type="compositionally biased region" description="Acidic residues" evidence="1">
    <location>
        <begin position="444"/>
        <end position="456"/>
    </location>
</feature>
<organism evidence="3 4">
    <name type="scientific">Sesamum angolense</name>
    <dbReference type="NCBI Taxonomy" id="2727404"/>
    <lineage>
        <taxon>Eukaryota</taxon>
        <taxon>Viridiplantae</taxon>
        <taxon>Streptophyta</taxon>
        <taxon>Embryophyta</taxon>
        <taxon>Tracheophyta</taxon>
        <taxon>Spermatophyta</taxon>
        <taxon>Magnoliopsida</taxon>
        <taxon>eudicotyledons</taxon>
        <taxon>Gunneridae</taxon>
        <taxon>Pentapetalae</taxon>
        <taxon>asterids</taxon>
        <taxon>lamiids</taxon>
        <taxon>Lamiales</taxon>
        <taxon>Pedaliaceae</taxon>
        <taxon>Sesamum</taxon>
    </lineage>
</organism>
<feature type="domain" description="FANCI solenoid 4" evidence="2">
    <location>
        <begin position="204"/>
        <end position="441"/>
    </location>
</feature>
<comment type="caution">
    <text evidence="3">The sequence shown here is derived from an EMBL/GenBank/DDBJ whole genome shotgun (WGS) entry which is preliminary data.</text>
</comment>
<dbReference type="InterPro" id="IPR026171">
    <property type="entry name" value="FANCI"/>
</dbReference>
<evidence type="ECO:0000313" key="3">
    <source>
        <dbReference type="EMBL" id="KAK4405546.1"/>
    </source>
</evidence>
<evidence type="ECO:0000256" key="1">
    <source>
        <dbReference type="SAM" id="MobiDB-lite"/>
    </source>
</evidence>
<accession>A0AAE2C1H1</accession>
<dbReference type="Pfam" id="PF14678">
    <property type="entry name" value="FANCI_S4"/>
    <property type="match status" value="1"/>
</dbReference>
<dbReference type="PANTHER" id="PTHR21818">
    <property type="entry name" value="BC025462 PROTEIN"/>
    <property type="match status" value="1"/>
</dbReference>
<name>A0AAE2C1H1_9LAMI</name>
<reference evidence="3" key="1">
    <citation type="submission" date="2020-06" db="EMBL/GenBank/DDBJ databases">
        <authorList>
            <person name="Li T."/>
            <person name="Hu X."/>
            <person name="Zhang T."/>
            <person name="Song X."/>
            <person name="Zhang H."/>
            <person name="Dai N."/>
            <person name="Sheng W."/>
            <person name="Hou X."/>
            <person name="Wei L."/>
        </authorList>
    </citation>
    <scope>NUCLEOTIDE SEQUENCE</scope>
    <source>
        <strain evidence="3">K16</strain>
        <tissue evidence="3">Leaf</tissue>
    </source>
</reference>
<dbReference type="InterPro" id="IPR029314">
    <property type="entry name" value="FANCI_S4"/>
</dbReference>
<dbReference type="AlphaFoldDB" id="A0AAE2C1H1"/>
<reference evidence="3" key="2">
    <citation type="journal article" date="2024" name="Plant">
        <title>Genomic evolution and insights into agronomic trait innovations of Sesamum species.</title>
        <authorList>
            <person name="Miao H."/>
            <person name="Wang L."/>
            <person name="Qu L."/>
            <person name="Liu H."/>
            <person name="Sun Y."/>
            <person name="Le M."/>
            <person name="Wang Q."/>
            <person name="Wei S."/>
            <person name="Zheng Y."/>
            <person name="Lin W."/>
            <person name="Duan Y."/>
            <person name="Cao H."/>
            <person name="Xiong S."/>
            <person name="Wang X."/>
            <person name="Wei L."/>
            <person name="Li C."/>
            <person name="Ma Q."/>
            <person name="Ju M."/>
            <person name="Zhao R."/>
            <person name="Li G."/>
            <person name="Mu C."/>
            <person name="Tian Q."/>
            <person name="Mei H."/>
            <person name="Zhang T."/>
            <person name="Gao T."/>
            <person name="Zhang H."/>
        </authorList>
    </citation>
    <scope>NUCLEOTIDE SEQUENCE</scope>
    <source>
        <strain evidence="3">K16</strain>
    </source>
</reference>
<feature type="region of interest" description="Disordered" evidence="1">
    <location>
        <begin position="429"/>
        <end position="521"/>
    </location>
</feature>
<feature type="compositionally biased region" description="Basic and acidic residues" evidence="1">
    <location>
        <begin position="431"/>
        <end position="443"/>
    </location>
</feature>
<dbReference type="EMBL" id="JACGWL010000003">
    <property type="protein sequence ID" value="KAK4405546.1"/>
    <property type="molecule type" value="Genomic_DNA"/>
</dbReference>
<feature type="compositionally biased region" description="Acidic residues" evidence="1">
    <location>
        <begin position="469"/>
        <end position="478"/>
    </location>
</feature>
<evidence type="ECO:0000313" key="4">
    <source>
        <dbReference type="Proteomes" id="UP001289374"/>
    </source>
</evidence>
<dbReference type="GO" id="GO:0006281">
    <property type="term" value="P:DNA repair"/>
    <property type="evidence" value="ECO:0007669"/>
    <property type="project" value="InterPro"/>
</dbReference>
<evidence type="ECO:0000259" key="2">
    <source>
        <dbReference type="Pfam" id="PF14678"/>
    </source>
</evidence>
<keyword evidence="4" id="KW-1185">Reference proteome</keyword>
<proteinExistence type="predicted"/>